<feature type="compositionally biased region" description="Basic and acidic residues" evidence="7">
    <location>
        <begin position="394"/>
        <end position="412"/>
    </location>
</feature>
<evidence type="ECO:0000256" key="2">
    <source>
        <dbReference type="ARBA" id="ARBA00022614"/>
    </source>
</evidence>
<dbReference type="Gene3D" id="3.80.10.10">
    <property type="entry name" value="Ribonuclease Inhibitor"/>
    <property type="match status" value="2"/>
</dbReference>
<evidence type="ECO:0000313" key="11">
    <source>
        <dbReference type="Proteomes" id="UP000823388"/>
    </source>
</evidence>
<evidence type="ECO:0000256" key="5">
    <source>
        <dbReference type="ARBA" id="ARBA00022989"/>
    </source>
</evidence>
<feature type="domain" description="Protein kinase" evidence="9">
    <location>
        <begin position="460"/>
        <end position="752"/>
    </location>
</feature>
<protein>
    <recommendedName>
        <fullName evidence="9">Protein kinase domain-containing protein</fullName>
    </recommendedName>
</protein>
<dbReference type="InterPro" id="IPR001245">
    <property type="entry name" value="Ser-Thr/Tyr_kinase_cat_dom"/>
</dbReference>
<evidence type="ECO:0000259" key="9">
    <source>
        <dbReference type="PROSITE" id="PS50011"/>
    </source>
</evidence>
<keyword evidence="3 8" id="KW-0812">Transmembrane</keyword>
<evidence type="ECO:0000313" key="10">
    <source>
        <dbReference type="EMBL" id="KAG2606844.1"/>
    </source>
</evidence>
<evidence type="ECO:0000256" key="6">
    <source>
        <dbReference type="ARBA" id="ARBA00023136"/>
    </source>
</evidence>
<evidence type="ECO:0000256" key="1">
    <source>
        <dbReference type="ARBA" id="ARBA00004370"/>
    </source>
</evidence>
<dbReference type="Pfam" id="PF13855">
    <property type="entry name" value="LRR_8"/>
    <property type="match status" value="1"/>
</dbReference>
<dbReference type="InterPro" id="IPR046959">
    <property type="entry name" value="PRK1-6/SRF4-like"/>
</dbReference>
<feature type="region of interest" description="Disordered" evidence="7">
    <location>
        <begin position="392"/>
        <end position="420"/>
    </location>
</feature>
<sequence>MGSQQPLTCMFQAQTRGRFHPQRRAAASIKTTSSFLTLHSRAAALFHLVRTPTSFPCSLPPFNATPARIPSMTRSSTRRAPPMPLHVRPALLHLVLILLLAASAAAASSCAGRDDAAAIAAAFRHVRNFRPPRVRACQPVRELRLPSQNLTGALSWAALANLSALAALDLSGNALQGAIPGAFWRAPSLRAVDVSRNQLGGALRVERSPRLLSLNVSRNRFTGVEGVEALSGLVALDASANRIRAVPRGLRRLQRVQQLDLSGNAMQGRFPGDLPPLGRIRSLNVSYNKFSGVVDSGTVDKFGHSAFVHAGNASLVFSENSTAPPRRPSPSPPHGKSKNGGSGGTTESKTTTRSKRTKHLSVVAVAVSCGVVSLAMLLCLVRCVACGALRSRKKGGEGDEERKRKPQWGEKGIDEDEDEEEDAVVAAAKGASAAPVVLFERPLMQLTLADLAAATSGFGRESQLAERGGRSGAGYRAVLPGDLHVIVRVVDGGVAGLGEDDDPVAAATAFRELARLRHPNILPLLGYCIAGKEKLLLYEYMEKGDLHRWLHELPAGRPDMDDTGGGDAWEAAEDRRSVSDWPTRHRIALGVARGLAFLHQGWAGSGRAAPVVHGHLVPTNVLLGEDLEPRISDFGHPASAGGEHSPTPEGDVYAFGAVVLELVTGQAGWDEASVSWARGIIRDGKALDIVDPRLRDEAAAGPAEAAEREMVECLRVGYLCTAHSPDKRPTMQQVVGVLKDIRAAPGAQTQPA</sequence>
<dbReference type="PANTHER" id="PTHR48007:SF84">
    <property type="entry name" value="(WILD MALAYSIAN BANANA) HYPOTHETICAL PROTEIN"/>
    <property type="match status" value="1"/>
</dbReference>
<keyword evidence="5 8" id="KW-1133">Transmembrane helix</keyword>
<dbReference type="SUPFAM" id="SSF52058">
    <property type="entry name" value="L domain-like"/>
    <property type="match status" value="1"/>
</dbReference>
<dbReference type="AlphaFoldDB" id="A0A8T0TCM9"/>
<dbReference type="Gene3D" id="3.30.200.20">
    <property type="entry name" value="Phosphorylase Kinase, domain 1"/>
    <property type="match status" value="1"/>
</dbReference>
<dbReference type="Gene3D" id="1.10.510.10">
    <property type="entry name" value="Transferase(Phosphotransferase) domain 1"/>
    <property type="match status" value="2"/>
</dbReference>
<dbReference type="GO" id="GO:0016020">
    <property type="term" value="C:membrane"/>
    <property type="evidence" value="ECO:0007669"/>
    <property type="project" value="UniProtKB-SubCell"/>
</dbReference>
<comment type="caution">
    <text evidence="10">The sequence shown here is derived from an EMBL/GenBank/DDBJ whole genome shotgun (WGS) entry which is preliminary data.</text>
</comment>
<reference evidence="10" key="1">
    <citation type="submission" date="2020-05" db="EMBL/GenBank/DDBJ databases">
        <title>WGS assembly of Panicum virgatum.</title>
        <authorList>
            <person name="Lovell J.T."/>
            <person name="Jenkins J."/>
            <person name="Shu S."/>
            <person name="Juenger T.E."/>
            <person name="Schmutz J."/>
        </authorList>
    </citation>
    <scope>NUCLEOTIDE SEQUENCE</scope>
    <source>
        <strain evidence="10">AP13</strain>
    </source>
</reference>
<dbReference type="PANTHER" id="PTHR48007">
    <property type="entry name" value="LEUCINE-RICH REPEAT RECEPTOR-LIKE PROTEIN KINASE PXC1"/>
    <property type="match status" value="1"/>
</dbReference>
<dbReference type="InterPro" id="IPR001611">
    <property type="entry name" value="Leu-rich_rpt"/>
</dbReference>
<dbReference type="InterPro" id="IPR011009">
    <property type="entry name" value="Kinase-like_dom_sf"/>
</dbReference>
<evidence type="ECO:0000256" key="4">
    <source>
        <dbReference type="ARBA" id="ARBA00022737"/>
    </source>
</evidence>
<feature type="transmembrane region" description="Helical" evidence="8">
    <location>
        <begin position="360"/>
        <end position="385"/>
    </location>
</feature>
<dbReference type="InterPro" id="IPR000719">
    <property type="entry name" value="Prot_kinase_dom"/>
</dbReference>
<keyword evidence="2" id="KW-0433">Leucine-rich repeat</keyword>
<dbReference type="GO" id="GO:0005524">
    <property type="term" value="F:ATP binding"/>
    <property type="evidence" value="ECO:0007669"/>
    <property type="project" value="InterPro"/>
</dbReference>
<dbReference type="Pfam" id="PF07714">
    <property type="entry name" value="PK_Tyr_Ser-Thr"/>
    <property type="match status" value="1"/>
</dbReference>
<comment type="subcellular location">
    <subcellularLocation>
        <location evidence="1">Membrane</location>
    </subcellularLocation>
</comment>
<proteinExistence type="predicted"/>
<gene>
    <name evidence="10" type="ORF">PVAP13_4NG164288</name>
</gene>
<evidence type="ECO:0000256" key="3">
    <source>
        <dbReference type="ARBA" id="ARBA00022692"/>
    </source>
</evidence>
<dbReference type="SUPFAM" id="SSF56112">
    <property type="entry name" value="Protein kinase-like (PK-like)"/>
    <property type="match status" value="1"/>
</dbReference>
<dbReference type="Proteomes" id="UP000823388">
    <property type="component" value="Chromosome 4N"/>
</dbReference>
<dbReference type="PROSITE" id="PS50011">
    <property type="entry name" value="PROTEIN_KINASE_DOM"/>
    <property type="match status" value="1"/>
</dbReference>
<feature type="region of interest" description="Disordered" evidence="7">
    <location>
        <begin position="318"/>
        <end position="357"/>
    </location>
</feature>
<keyword evidence="6 8" id="KW-0472">Membrane</keyword>
<feature type="transmembrane region" description="Helical" evidence="8">
    <location>
        <begin position="85"/>
        <end position="107"/>
    </location>
</feature>
<keyword evidence="4" id="KW-0677">Repeat</keyword>
<accession>A0A8T0TCM9</accession>
<organism evidence="10 11">
    <name type="scientific">Panicum virgatum</name>
    <name type="common">Blackwell switchgrass</name>
    <dbReference type="NCBI Taxonomy" id="38727"/>
    <lineage>
        <taxon>Eukaryota</taxon>
        <taxon>Viridiplantae</taxon>
        <taxon>Streptophyta</taxon>
        <taxon>Embryophyta</taxon>
        <taxon>Tracheophyta</taxon>
        <taxon>Spermatophyta</taxon>
        <taxon>Magnoliopsida</taxon>
        <taxon>Liliopsida</taxon>
        <taxon>Poales</taxon>
        <taxon>Poaceae</taxon>
        <taxon>PACMAD clade</taxon>
        <taxon>Panicoideae</taxon>
        <taxon>Panicodae</taxon>
        <taxon>Paniceae</taxon>
        <taxon>Panicinae</taxon>
        <taxon>Panicum</taxon>
        <taxon>Panicum sect. Hiantes</taxon>
    </lineage>
</organism>
<dbReference type="EMBL" id="CM029044">
    <property type="protein sequence ID" value="KAG2606844.1"/>
    <property type="molecule type" value="Genomic_DNA"/>
</dbReference>
<evidence type="ECO:0000256" key="8">
    <source>
        <dbReference type="SAM" id="Phobius"/>
    </source>
</evidence>
<keyword evidence="11" id="KW-1185">Reference proteome</keyword>
<dbReference type="InterPro" id="IPR032675">
    <property type="entry name" value="LRR_dom_sf"/>
</dbReference>
<dbReference type="GO" id="GO:0004672">
    <property type="term" value="F:protein kinase activity"/>
    <property type="evidence" value="ECO:0007669"/>
    <property type="project" value="InterPro"/>
</dbReference>
<name>A0A8T0TCM9_PANVG</name>
<evidence type="ECO:0000256" key="7">
    <source>
        <dbReference type="SAM" id="MobiDB-lite"/>
    </source>
</evidence>